<dbReference type="NCBIfam" id="NF002204">
    <property type="entry name" value="PRK01077.1"/>
    <property type="match status" value="1"/>
</dbReference>
<evidence type="ECO:0000256" key="3">
    <source>
        <dbReference type="ARBA" id="ARBA00022741"/>
    </source>
</evidence>
<dbReference type="PANTHER" id="PTHR43873">
    <property type="entry name" value="COBYRINATE A,C-DIAMIDE SYNTHASE"/>
    <property type="match status" value="1"/>
</dbReference>
<keyword evidence="5" id="KW-0460">Magnesium</keyword>
<proteinExistence type="predicted"/>
<dbReference type="RefSeq" id="WP_072300302.1">
    <property type="nucleotide sequence ID" value="NZ_FPIP01000004.1"/>
</dbReference>
<evidence type="ECO:0000256" key="5">
    <source>
        <dbReference type="ARBA" id="ARBA00022842"/>
    </source>
</evidence>
<dbReference type="GO" id="GO:0005524">
    <property type="term" value="F:ATP binding"/>
    <property type="evidence" value="ECO:0007669"/>
    <property type="project" value="UniProtKB-KW"/>
</dbReference>
<protein>
    <submittedName>
        <fullName evidence="9">Cobyrinic acid a,c-diamide synthase</fullName>
    </submittedName>
</protein>
<evidence type="ECO:0000313" key="9">
    <source>
        <dbReference type="EMBL" id="SFW35268.1"/>
    </source>
</evidence>
<keyword evidence="3" id="KW-0547">Nucleotide-binding</keyword>
<sequence>MKRFIIGGTNSGCGKTTVTCAVLAALKKRGLNVAAFKCGPDYIDPMFHRKVIGVESHNLDSFFCGRDTLLHLLDEYGGRSDIAVIEGVMGFYDGTVGSAHSVSELTETPAVIVIDCKGMSDSIGAVMKGFLRYRSNRIAGFIFNRLSEKLMPLAERLCAELGTEYFGRLPKSDITIESRHLGLVTADEIADIQVKLSRLGELAEQYICIDKLVNIGDSPIPEFEAPEIPHFSEAPTIAVAQDRAFCFIYRENIQLLEKMGCKIVYFSPISDKAVPKADGLLLYGGYPELYAAELSANSSMLDSINSSINLGMPTIAECGGFMYLHKNLTDRNGRTYPMAGVLDGEVFPTARLQRFGYITMKANSDILLCRCGDTIRAHEFHYWDSTDCGSGFTAEKTDGRTWECCHVSSSLYAGFPHFNFYSDTRLAERFVRACIAYGDKNGQDKTNRPF</sequence>
<dbReference type="GO" id="GO:0042242">
    <property type="term" value="F:cobyrinic acid a,c-diamide synthase activity"/>
    <property type="evidence" value="ECO:0007669"/>
    <property type="project" value="InterPro"/>
</dbReference>
<dbReference type="Gene3D" id="3.40.50.880">
    <property type="match status" value="1"/>
</dbReference>
<dbReference type="PROSITE" id="PS51274">
    <property type="entry name" value="GATASE_COBBQ"/>
    <property type="match status" value="1"/>
</dbReference>
<reference evidence="9 10" key="1">
    <citation type="submission" date="2016-11" db="EMBL/GenBank/DDBJ databases">
        <authorList>
            <person name="Jaros S."/>
            <person name="Januszkiewicz K."/>
            <person name="Wedrychowicz H."/>
        </authorList>
    </citation>
    <scope>NUCLEOTIDE SEQUENCE [LARGE SCALE GENOMIC DNA]</scope>
    <source>
        <strain evidence="9 10">YL228</strain>
    </source>
</reference>
<evidence type="ECO:0000256" key="1">
    <source>
        <dbReference type="ARBA" id="ARBA00001946"/>
    </source>
</evidence>
<evidence type="ECO:0000256" key="4">
    <source>
        <dbReference type="ARBA" id="ARBA00022840"/>
    </source>
</evidence>
<organism evidence="9 10">
    <name type="scientific">Ruminococcus flavefaciens</name>
    <dbReference type="NCBI Taxonomy" id="1265"/>
    <lineage>
        <taxon>Bacteria</taxon>
        <taxon>Bacillati</taxon>
        <taxon>Bacillota</taxon>
        <taxon>Clostridia</taxon>
        <taxon>Eubacteriales</taxon>
        <taxon>Oscillospiraceae</taxon>
        <taxon>Ruminococcus</taxon>
    </lineage>
</organism>
<dbReference type="InterPro" id="IPR011698">
    <property type="entry name" value="GATase_3"/>
</dbReference>
<dbReference type="Gene3D" id="3.40.50.300">
    <property type="entry name" value="P-loop containing nucleotide triphosphate hydrolases"/>
    <property type="match status" value="2"/>
</dbReference>
<keyword evidence="6" id="KW-0315">Glutamine amidotransferase</keyword>
<dbReference type="PANTHER" id="PTHR43873:SF1">
    <property type="entry name" value="COBYRINATE A,C-DIAMIDE SYNTHASE"/>
    <property type="match status" value="1"/>
</dbReference>
<dbReference type="AlphaFoldDB" id="A0A1K1NIW2"/>
<evidence type="ECO:0000256" key="6">
    <source>
        <dbReference type="ARBA" id="ARBA00022962"/>
    </source>
</evidence>
<dbReference type="InterPro" id="IPR027417">
    <property type="entry name" value="P-loop_NTPase"/>
</dbReference>
<dbReference type="InterPro" id="IPR029062">
    <property type="entry name" value="Class_I_gatase-like"/>
</dbReference>
<dbReference type="Pfam" id="PF01656">
    <property type="entry name" value="CbiA"/>
    <property type="match status" value="1"/>
</dbReference>
<keyword evidence="4" id="KW-0067">ATP-binding</keyword>
<evidence type="ECO:0000259" key="8">
    <source>
        <dbReference type="Pfam" id="PF07685"/>
    </source>
</evidence>
<dbReference type="NCBIfam" id="TIGR00379">
    <property type="entry name" value="cobB"/>
    <property type="match status" value="1"/>
</dbReference>
<dbReference type="InterPro" id="IPR004484">
    <property type="entry name" value="CbiA/CobB_synth"/>
</dbReference>
<dbReference type="Pfam" id="PF07685">
    <property type="entry name" value="GATase_3"/>
    <property type="match status" value="1"/>
</dbReference>
<name>A0A1K1NIW2_RUMFL</name>
<dbReference type="EMBL" id="FPIP01000004">
    <property type="protein sequence ID" value="SFW35268.1"/>
    <property type="molecule type" value="Genomic_DNA"/>
</dbReference>
<gene>
    <name evidence="9" type="ORF">SAMN02910280_2051</name>
</gene>
<evidence type="ECO:0000259" key="7">
    <source>
        <dbReference type="Pfam" id="PF01656"/>
    </source>
</evidence>
<feature type="domain" description="CobB/CobQ-like glutamine amidotransferase" evidence="8">
    <location>
        <begin position="236"/>
        <end position="386"/>
    </location>
</feature>
<comment type="cofactor">
    <cofactor evidence="1">
        <name>Mg(2+)</name>
        <dbReference type="ChEBI" id="CHEBI:18420"/>
    </cofactor>
</comment>
<dbReference type="SUPFAM" id="SSF52540">
    <property type="entry name" value="P-loop containing nucleoside triphosphate hydrolases"/>
    <property type="match status" value="1"/>
</dbReference>
<evidence type="ECO:0000313" key="10">
    <source>
        <dbReference type="Proteomes" id="UP000183461"/>
    </source>
</evidence>
<dbReference type="SUPFAM" id="SSF52317">
    <property type="entry name" value="Class I glutamine amidotransferase-like"/>
    <property type="match status" value="1"/>
</dbReference>
<dbReference type="CDD" id="cd03130">
    <property type="entry name" value="GATase1_CobB"/>
    <property type="match status" value="1"/>
</dbReference>
<dbReference type="InterPro" id="IPR002586">
    <property type="entry name" value="CobQ/CobB/MinD/ParA_Nub-bd_dom"/>
</dbReference>
<dbReference type="Proteomes" id="UP000183461">
    <property type="component" value="Unassembled WGS sequence"/>
</dbReference>
<keyword evidence="2" id="KW-0436">Ligase</keyword>
<accession>A0A1K1NIW2</accession>
<feature type="domain" description="CobQ/CobB/MinD/ParA nucleotide binding" evidence="7">
    <location>
        <begin position="5"/>
        <end position="176"/>
    </location>
</feature>
<evidence type="ECO:0000256" key="2">
    <source>
        <dbReference type="ARBA" id="ARBA00022598"/>
    </source>
</evidence>